<gene>
    <name evidence="6" type="ORF">BQ4739_LOCUS988</name>
</gene>
<keyword evidence="3" id="KW-0812">Transmembrane</keyword>
<evidence type="ECO:0000256" key="5">
    <source>
        <dbReference type="ARBA" id="ARBA00023136"/>
    </source>
</evidence>
<evidence type="ECO:0000256" key="2">
    <source>
        <dbReference type="ARBA" id="ARBA00007524"/>
    </source>
</evidence>
<dbReference type="InterPro" id="IPR004307">
    <property type="entry name" value="TspO_MBR"/>
</dbReference>
<proteinExistence type="inferred from homology"/>
<keyword evidence="5" id="KW-0472">Membrane</keyword>
<evidence type="ECO:0000256" key="3">
    <source>
        <dbReference type="ARBA" id="ARBA00022692"/>
    </source>
</evidence>
<name>A0A383V6M9_TETOB</name>
<organism evidence="6 7">
    <name type="scientific">Tetradesmus obliquus</name>
    <name type="common">Green alga</name>
    <name type="synonym">Acutodesmus obliquus</name>
    <dbReference type="NCBI Taxonomy" id="3088"/>
    <lineage>
        <taxon>Eukaryota</taxon>
        <taxon>Viridiplantae</taxon>
        <taxon>Chlorophyta</taxon>
        <taxon>core chlorophytes</taxon>
        <taxon>Chlorophyceae</taxon>
        <taxon>CS clade</taxon>
        <taxon>Sphaeropleales</taxon>
        <taxon>Scenedesmaceae</taxon>
        <taxon>Tetradesmus</taxon>
    </lineage>
</organism>
<dbReference type="CDD" id="cd15904">
    <property type="entry name" value="TSPO_MBR"/>
    <property type="match status" value="1"/>
</dbReference>
<dbReference type="Gene3D" id="1.20.1260.100">
    <property type="entry name" value="TspO/MBR protein"/>
    <property type="match status" value="1"/>
</dbReference>
<accession>A0A383V6M9</accession>
<dbReference type="Proteomes" id="UP000256970">
    <property type="component" value="Unassembled WGS sequence"/>
</dbReference>
<sequence>MGAAQSALDALPGIIRNGPLMLSLGVPLALGQVVGLASLPAVFGWYIPKLRKPRWAPPAPVFGQTWAVLYGVMGYASYLVGKAAGWRSYPMGVYAAQLALNLAWQPIFFLLKRPGVAQVEIVALLGAVAYTTAEFFKVDATAGQLMLPYLAFTTYATALNYRFWKDNPEESSPHDIKPKAA</sequence>
<keyword evidence="7" id="KW-1185">Reference proteome</keyword>
<dbReference type="GO" id="GO:0033013">
    <property type="term" value="P:tetrapyrrole metabolic process"/>
    <property type="evidence" value="ECO:0007669"/>
    <property type="project" value="UniProtKB-ARBA"/>
</dbReference>
<dbReference type="FunFam" id="1.20.1260.100:FF:000001">
    <property type="entry name" value="translocator protein 2"/>
    <property type="match status" value="1"/>
</dbReference>
<dbReference type="Pfam" id="PF03073">
    <property type="entry name" value="TspO_MBR"/>
    <property type="match status" value="1"/>
</dbReference>
<evidence type="ECO:0000313" key="6">
    <source>
        <dbReference type="EMBL" id="SZX60442.1"/>
    </source>
</evidence>
<reference evidence="6 7" key="1">
    <citation type="submission" date="2016-10" db="EMBL/GenBank/DDBJ databases">
        <authorList>
            <person name="Cai Z."/>
        </authorList>
    </citation>
    <scope>NUCLEOTIDE SEQUENCE [LARGE SCALE GENOMIC DNA]</scope>
</reference>
<dbReference type="PANTHER" id="PTHR10057:SF0">
    <property type="entry name" value="TRANSLOCATOR PROTEIN"/>
    <property type="match status" value="1"/>
</dbReference>
<evidence type="ECO:0000256" key="1">
    <source>
        <dbReference type="ARBA" id="ARBA00004141"/>
    </source>
</evidence>
<dbReference type="InterPro" id="IPR038330">
    <property type="entry name" value="TspO/MBR-related_sf"/>
</dbReference>
<dbReference type="EMBL" id="FNXT01000067">
    <property type="protein sequence ID" value="SZX60442.1"/>
    <property type="molecule type" value="Genomic_DNA"/>
</dbReference>
<dbReference type="STRING" id="3088.A0A383V6M9"/>
<evidence type="ECO:0000256" key="4">
    <source>
        <dbReference type="ARBA" id="ARBA00022989"/>
    </source>
</evidence>
<comment type="similarity">
    <text evidence="2">Belongs to the TspO/BZRP family.</text>
</comment>
<dbReference type="AlphaFoldDB" id="A0A383V6M9"/>
<evidence type="ECO:0000313" key="7">
    <source>
        <dbReference type="Proteomes" id="UP000256970"/>
    </source>
</evidence>
<dbReference type="GO" id="GO:0016020">
    <property type="term" value="C:membrane"/>
    <property type="evidence" value="ECO:0007669"/>
    <property type="project" value="UniProtKB-SubCell"/>
</dbReference>
<keyword evidence="4" id="KW-1133">Transmembrane helix</keyword>
<comment type="subcellular location">
    <subcellularLocation>
        <location evidence="1">Membrane</location>
        <topology evidence="1">Multi-pass membrane protein</topology>
    </subcellularLocation>
</comment>
<dbReference type="PANTHER" id="PTHR10057">
    <property type="entry name" value="PERIPHERAL-TYPE BENZODIAZEPINE RECEPTOR"/>
    <property type="match status" value="1"/>
</dbReference>
<protein>
    <submittedName>
        <fullName evidence="6">Uncharacterized protein</fullName>
    </submittedName>
</protein>